<dbReference type="EMBL" id="QEKW01000004">
    <property type="protein sequence ID" value="PVZ11112.1"/>
    <property type="molecule type" value="Genomic_DNA"/>
</dbReference>
<gene>
    <name evidence="7" type="primary">trmB</name>
    <name evidence="8" type="ORF">C8D89_104326</name>
</gene>
<evidence type="ECO:0000256" key="1">
    <source>
        <dbReference type="ARBA" id="ARBA00000142"/>
    </source>
</evidence>
<feature type="binding site" evidence="7">
    <location>
        <position position="163"/>
    </location>
    <ligand>
        <name>substrate</name>
    </ligand>
</feature>
<keyword evidence="3 7" id="KW-0489">Methyltransferase</keyword>
<comment type="caution">
    <text evidence="8">The sequence shown here is derived from an EMBL/GenBank/DDBJ whole genome shotgun (WGS) entry which is preliminary data.</text>
</comment>
<evidence type="ECO:0000313" key="8">
    <source>
        <dbReference type="EMBL" id="PVZ11112.1"/>
    </source>
</evidence>
<evidence type="ECO:0000313" key="9">
    <source>
        <dbReference type="Proteomes" id="UP000245639"/>
    </source>
</evidence>
<sequence length="262" mass="28667">MGPDHDTLPASGADVPRRSVVSFTDRGGRMTAGQQRAWDRLWARYGAVAPGFDRHGDGPPPPRDADGRLAAPAWFGRTAPLRLEIGSGMGETTAALAAAEPDTDHVAVEVYPPGLAQLLMRLEERELTNLRLLRGDAVVVLEQLVAPDSLAGLRVFYPDPWPKRRHHKRRLVQPATVTLMASRLAPGATLHLATDVADYAAWMQEVTDAEPLLHNPHGGFAPRPGWRPRTKFETRAEEEGRPSHDLLLTRVAPDAEPAGRRP</sequence>
<evidence type="ECO:0000256" key="6">
    <source>
        <dbReference type="ARBA" id="ARBA00022694"/>
    </source>
</evidence>
<dbReference type="HAMAP" id="MF_01057">
    <property type="entry name" value="tRNA_methyltr_TrmB"/>
    <property type="match status" value="1"/>
</dbReference>
<feature type="binding site" evidence="7">
    <location>
        <position position="195"/>
    </location>
    <ligand>
        <name>substrate</name>
    </ligand>
</feature>
<dbReference type="NCBIfam" id="TIGR00091">
    <property type="entry name" value="tRNA (guanosine(46)-N7)-methyltransferase TrmB"/>
    <property type="match status" value="1"/>
</dbReference>
<dbReference type="InterPro" id="IPR055361">
    <property type="entry name" value="tRNA_methyltr_TrmB_bact"/>
</dbReference>
<dbReference type="InterPro" id="IPR029063">
    <property type="entry name" value="SAM-dependent_MTases_sf"/>
</dbReference>
<evidence type="ECO:0000256" key="7">
    <source>
        <dbReference type="HAMAP-Rule" id="MF_01057"/>
    </source>
</evidence>
<dbReference type="UniPathway" id="UPA00989"/>
<dbReference type="Pfam" id="PF02390">
    <property type="entry name" value="Methyltransf_4"/>
    <property type="match status" value="1"/>
</dbReference>
<dbReference type="AlphaFoldDB" id="A0A2U1FG25"/>
<organism evidence="8 9">
    <name type="scientific">Actinomycetospora cinnamomea</name>
    <dbReference type="NCBI Taxonomy" id="663609"/>
    <lineage>
        <taxon>Bacteria</taxon>
        <taxon>Bacillati</taxon>
        <taxon>Actinomycetota</taxon>
        <taxon>Actinomycetes</taxon>
        <taxon>Pseudonocardiales</taxon>
        <taxon>Pseudonocardiaceae</taxon>
        <taxon>Actinomycetospora</taxon>
    </lineage>
</organism>
<keyword evidence="6 7" id="KW-0819">tRNA processing</keyword>
<dbReference type="EC" id="2.1.1.33" evidence="7"/>
<dbReference type="Gene3D" id="3.40.50.150">
    <property type="entry name" value="Vaccinia Virus protein VP39"/>
    <property type="match status" value="1"/>
</dbReference>
<keyword evidence="4 7" id="KW-0808">Transferase</keyword>
<dbReference type="Proteomes" id="UP000245639">
    <property type="component" value="Unassembled WGS sequence"/>
</dbReference>
<comment type="caution">
    <text evidence="7">Lacks conserved residue(s) required for the propagation of feature annotation.</text>
</comment>
<proteinExistence type="inferred from homology"/>
<dbReference type="OrthoDB" id="9802090at2"/>
<dbReference type="InterPro" id="IPR003358">
    <property type="entry name" value="tRNA_(Gua-N-7)_MeTrfase_Trmb"/>
</dbReference>
<evidence type="ECO:0000256" key="4">
    <source>
        <dbReference type="ARBA" id="ARBA00022679"/>
    </source>
</evidence>
<dbReference type="RefSeq" id="WP_116708109.1">
    <property type="nucleotide sequence ID" value="NZ_QEKW01000004.1"/>
</dbReference>
<accession>A0A2U1FG25</accession>
<evidence type="ECO:0000256" key="5">
    <source>
        <dbReference type="ARBA" id="ARBA00022691"/>
    </source>
</evidence>
<evidence type="ECO:0000256" key="2">
    <source>
        <dbReference type="ARBA" id="ARBA00003015"/>
    </source>
</evidence>
<keyword evidence="9" id="KW-1185">Reference proteome</keyword>
<name>A0A2U1FG25_9PSEU</name>
<keyword evidence="5 7" id="KW-0949">S-adenosyl-L-methionine</keyword>
<dbReference type="GO" id="GO:0008176">
    <property type="term" value="F:tRNA (guanine(46)-N7)-methyltransferase activity"/>
    <property type="evidence" value="ECO:0007669"/>
    <property type="project" value="UniProtKB-UniRule"/>
</dbReference>
<reference evidence="8 9" key="1">
    <citation type="submission" date="2018-04" db="EMBL/GenBank/DDBJ databases">
        <title>Genomic Encyclopedia of Type Strains, Phase IV (KMG-IV): sequencing the most valuable type-strain genomes for metagenomic binning, comparative biology and taxonomic classification.</title>
        <authorList>
            <person name="Goeker M."/>
        </authorList>
    </citation>
    <scope>NUCLEOTIDE SEQUENCE [LARGE SCALE GENOMIC DNA]</scope>
    <source>
        <strain evidence="8 9">DSM 45771</strain>
    </source>
</reference>
<comment type="pathway">
    <text evidence="7">tRNA modification; N(7)-methylguanine-tRNA biosynthesis.</text>
</comment>
<feature type="binding site" evidence="7">
    <location>
        <position position="109"/>
    </location>
    <ligand>
        <name>S-adenosyl-L-methionine</name>
        <dbReference type="ChEBI" id="CHEBI:59789"/>
    </ligand>
</feature>
<evidence type="ECO:0000256" key="3">
    <source>
        <dbReference type="ARBA" id="ARBA00022603"/>
    </source>
</evidence>
<comment type="catalytic activity">
    <reaction evidence="1 7">
        <text>guanosine(46) in tRNA + S-adenosyl-L-methionine = N(7)-methylguanosine(46) in tRNA + S-adenosyl-L-homocysteine</text>
        <dbReference type="Rhea" id="RHEA:42708"/>
        <dbReference type="Rhea" id="RHEA-COMP:10188"/>
        <dbReference type="Rhea" id="RHEA-COMP:10189"/>
        <dbReference type="ChEBI" id="CHEBI:57856"/>
        <dbReference type="ChEBI" id="CHEBI:59789"/>
        <dbReference type="ChEBI" id="CHEBI:74269"/>
        <dbReference type="ChEBI" id="CHEBI:74480"/>
        <dbReference type="EC" id="2.1.1.33"/>
    </reaction>
</comment>
<comment type="similarity">
    <text evidence="7">Belongs to the class I-like SAM-binding methyltransferase superfamily. TrmB family.</text>
</comment>
<dbReference type="PANTHER" id="PTHR23417:SF14">
    <property type="entry name" value="PENTACOTRIPEPTIDE-REPEAT REGION OF PRORP DOMAIN-CONTAINING PROTEIN"/>
    <property type="match status" value="1"/>
</dbReference>
<dbReference type="SUPFAM" id="SSF53335">
    <property type="entry name" value="S-adenosyl-L-methionine-dependent methyltransferases"/>
    <property type="match status" value="1"/>
</dbReference>
<feature type="binding site" evidence="7">
    <location>
        <position position="159"/>
    </location>
    <ligand>
        <name>S-adenosyl-L-methionine</name>
        <dbReference type="ChEBI" id="CHEBI:59789"/>
    </ligand>
</feature>
<dbReference type="GO" id="GO:0043527">
    <property type="term" value="C:tRNA methyltransferase complex"/>
    <property type="evidence" value="ECO:0007669"/>
    <property type="project" value="TreeGrafter"/>
</dbReference>
<protein>
    <recommendedName>
        <fullName evidence="7">tRNA (guanine-N(7)-)-methyltransferase</fullName>
        <ecNumber evidence="7">2.1.1.33</ecNumber>
    </recommendedName>
    <alternativeName>
        <fullName evidence="7">tRNA (guanine(46)-N(7))-methyltransferase</fullName>
    </alternativeName>
    <alternativeName>
        <fullName evidence="7">tRNA(m7G46)-methyltransferase</fullName>
    </alternativeName>
</protein>
<dbReference type="PROSITE" id="PS51625">
    <property type="entry name" value="SAM_MT_TRMB"/>
    <property type="match status" value="1"/>
</dbReference>
<feature type="binding site" evidence="7">
    <location>
        <position position="84"/>
    </location>
    <ligand>
        <name>S-adenosyl-L-methionine</name>
        <dbReference type="ChEBI" id="CHEBI:59789"/>
    </ligand>
</feature>
<feature type="binding site" evidence="7">
    <location>
        <begin position="230"/>
        <end position="233"/>
    </location>
    <ligand>
        <name>substrate</name>
    </ligand>
</feature>
<comment type="function">
    <text evidence="2 7">Catalyzes the formation of N(7)-methylguanine at position 46 (m7G46) in tRNA.</text>
</comment>
<dbReference type="PANTHER" id="PTHR23417">
    <property type="entry name" value="3-DEOXY-D-MANNO-OCTULOSONIC-ACID TRANSFERASE/TRNA GUANINE-N 7 - -METHYLTRANSFERASE"/>
    <property type="match status" value="1"/>
</dbReference>
<feature type="binding site" evidence="7">
    <location>
        <position position="136"/>
    </location>
    <ligand>
        <name>S-adenosyl-L-methionine</name>
        <dbReference type="ChEBI" id="CHEBI:59789"/>
    </ligand>
</feature>